<feature type="compositionally biased region" description="Acidic residues" evidence="1">
    <location>
        <begin position="165"/>
        <end position="203"/>
    </location>
</feature>
<evidence type="ECO:0000313" key="3">
    <source>
        <dbReference type="Proteomes" id="UP001139887"/>
    </source>
</evidence>
<comment type="caution">
    <text evidence="2">The sequence shown here is derived from an EMBL/GenBank/DDBJ whole genome shotgun (WGS) entry which is preliminary data.</text>
</comment>
<reference evidence="2" key="1">
    <citation type="submission" date="2022-07" db="EMBL/GenBank/DDBJ databases">
        <title>Phylogenomic reconstructions and comparative analyses of Kickxellomycotina fungi.</title>
        <authorList>
            <person name="Reynolds N.K."/>
            <person name="Stajich J.E."/>
            <person name="Barry K."/>
            <person name="Grigoriev I.V."/>
            <person name="Crous P."/>
            <person name="Smith M.E."/>
        </authorList>
    </citation>
    <scope>NUCLEOTIDE SEQUENCE</scope>
    <source>
        <strain evidence="2">NRRL 1566</strain>
    </source>
</reference>
<dbReference type="Proteomes" id="UP001139887">
    <property type="component" value="Unassembled WGS sequence"/>
</dbReference>
<evidence type="ECO:0000256" key="1">
    <source>
        <dbReference type="SAM" id="MobiDB-lite"/>
    </source>
</evidence>
<dbReference type="EMBL" id="JANBUW010000009">
    <property type="protein sequence ID" value="KAJ2851717.1"/>
    <property type="molecule type" value="Genomic_DNA"/>
</dbReference>
<sequence length="342" mass="39057">MSYRTAIPDDGKTDLDRYDEFIEYLKQDGVIEKVLEGDYDGEYDGVIQEQIAADLSPLGMAYDYENKELSAERFRAMLIRKSIDAQIRPLCKELDTKIKYDLSEQDLAAIKELELDDDEVEDEIIVRPFCLYEFDIKNVYNKELSDLPEKPADFAQLALEHEMDCQYEDSDEEDEDWEDEEDEEDEEDSDEDDEDEEDEESEEADAKGKGKAVAAADEDADEDEKEHVHGENCCHDHDSDMVNLKEELPFDEADVTVHPADNGLALLKDHKDEVVAVLEKIAGNKIDTFKAFHFPGRHYVVAWLQNFGIFGIRISYPMLINDSDDEDEDDDDEAAGSSSASK</sequence>
<feature type="region of interest" description="Disordered" evidence="1">
    <location>
        <begin position="165"/>
        <end position="234"/>
    </location>
</feature>
<dbReference type="OrthoDB" id="5593032at2759"/>
<evidence type="ECO:0000313" key="2">
    <source>
        <dbReference type="EMBL" id="KAJ2851717.1"/>
    </source>
</evidence>
<dbReference type="AlphaFoldDB" id="A0A9W8IIT6"/>
<protein>
    <submittedName>
        <fullName evidence="2">Uncharacterized protein</fullName>
    </submittedName>
</protein>
<gene>
    <name evidence="2" type="ORF">IWW36_000862</name>
</gene>
<organism evidence="2 3">
    <name type="scientific">Coemansia brasiliensis</name>
    <dbReference type="NCBI Taxonomy" id="2650707"/>
    <lineage>
        <taxon>Eukaryota</taxon>
        <taxon>Fungi</taxon>
        <taxon>Fungi incertae sedis</taxon>
        <taxon>Zoopagomycota</taxon>
        <taxon>Kickxellomycotina</taxon>
        <taxon>Kickxellomycetes</taxon>
        <taxon>Kickxellales</taxon>
        <taxon>Kickxellaceae</taxon>
        <taxon>Coemansia</taxon>
    </lineage>
</organism>
<proteinExistence type="predicted"/>
<keyword evidence="3" id="KW-1185">Reference proteome</keyword>
<feature type="compositionally biased region" description="Acidic residues" evidence="1">
    <location>
        <begin position="323"/>
        <end position="334"/>
    </location>
</feature>
<accession>A0A9W8IIT6</accession>
<feature type="compositionally biased region" description="Basic and acidic residues" evidence="1">
    <location>
        <begin position="225"/>
        <end position="234"/>
    </location>
</feature>
<feature type="region of interest" description="Disordered" evidence="1">
    <location>
        <begin position="323"/>
        <end position="342"/>
    </location>
</feature>
<name>A0A9W8IIT6_9FUNG</name>